<dbReference type="EMBL" id="QLLK01000002">
    <property type="protein sequence ID" value="RAI93980.1"/>
    <property type="molecule type" value="Genomic_DNA"/>
</dbReference>
<dbReference type="RefSeq" id="WP_111610314.1">
    <property type="nucleotide sequence ID" value="NZ_QLLK01000002.1"/>
</dbReference>
<dbReference type="OrthoDB" id="3359675at2"/>
<protein>
    <submittedName>
        <fullName evidence="1">Uncharacterized protein</fullName>
    </submittedName>
</protein>
<reference evidence="1 2" key="1">
    <citation type="submission" date="2018-06" db="EMBL/GenBank/DDBJ databases">
        <title>Genomic Encyclopedia of Archaeal and Bacterial Type Strains, Phase II (KMG-II): from individual species to whole genera.</title>
        <authorList>
            <person name="Goeker M."/>
        </authorList>
    </citation>
    <scope>NUCLEOTIDE SEQUENCE [LARGE SCALE GENOMIC DNA]</scope>
    <source>
        <strain evidence="1 2">DSM 23446</strain>
    </source>
</reference>
<name>A0A327PNU1_9BACT</name>
<comment type="caution">
    <text evidence="1">The sequence shown here is derived from an EMBL/GenBank/DDBJ whole genome shotgun (WGS) entry which is preliminary data.</text>
</comment>
<sequence>MDTPKIDKRFWFKHKGCEGKHYLIGNPHTFPGRILAWCPIKKIDFCVSKAEMDEISESAQYWLEGFLAGNQPYPPLDDNGDLDFESPEYKNWLLEIKEFRKTGDWK</sequence>
<keyword evidence="2" id="KW-1185">Reference proteome</keyword>
<organism evidence="1 2">
    <name type="scientific">Algoriphagus yeomjeoni</name>
    <dbReference type="NCBI Taxonomy" id="291403"/>
    <lineage>
        <taxon>Bacteria</taxon>
        <taxon>Pseudomonadati</taxon>
        <taxon>Bacteroidota</taxon>
        <taxon>Cytophagia</taxon>
        <taxon>Cytophagales</taxon>
        <taxon>Cyclobacteriaceae</taxon>
        <taxon>Algoriphagus</taxon>
    </lineage>
</organism>
<evidence type="ECO:0000313" key="2">
    <source>
        <dbReference type="Proteomes" id="UP000249610"/>
    </source>
</evidence>
<evidence type="ECO:0000313" key="1">
    <source>
        <dbReference type="EMBL" id="RAI93980.1"/>
    </source>
</evidence>
<dbReference type="Proteomes" id="UP000249610">
    <property type="component" value="Unassembled WGS sequence"/>
</dbReference>
<accession>A0A327PNU1</accession>
<proteinExistence type="predicted"/>
<dbReference type="AlphaFoldDB" id="A0A327PNU1"/>
<gene>
    <name evidence="1" type="ORF">LV83_00886</name>
</gene>